<proteinExistence type="predicted"/>
<protein>
    <submittedName>
        <fullName evidence="3">Uncharacterized protein</fullName>
    </submittedName>
</protein>
<keyword evidence="2" id="KW-0812">Transmembrane</keyword>
<dbReference type="PATRIC" id="fig|1232683.4.peg.2607"/>
<keyword evidence="4" id="KW-1185">Reference proteome</keyword>
<organism evidence="3 4">
    <name type="scientific">Marinobacterium lacunae</name>
    <dbReference type="NCBI Taxonomy" id="1232683"/>
    <lineage>
        <taxon>Bacteria</taxon>
        <taxon>Pseudomonadati</taxon>
        <taxon>Pseudomonadota</taxon>
        <taxon>Gammaproteobacteria</taxon>
        <taxon>Oceanospirillales</taxon>
        <taxon>Oceanospirillaceae</taxon>
        <taxon>Marinobacterium</taxon>
    </lineage>
</organism>
<dbReference type="RefSeq" id="WP_036188991.1">
    <property type="nucleotide sequence ID" value="NZ_JMQN01000040.1"/>
</dbReference>
<dbReference type="EMBL" id="JMQN01000040">
    <property type="protein sequence ID" value="KEA63130.1"/>
    <property type="molecule type" value="Genomic_DNA"/>
</dbReference>
<evidence type="ECO:0000256" key="2">
    <source>
        <dbReference type="SAM" id="Phobius"/>
    </source>
</evidence>
<keyword evidence="2" id="KW-0472">Membrane</keyword>
<feature type="coiled-coil region" evidence="1">
    <location>
        <begin position="83"/>
        <end position="114"/>
    </location>
</feature>
<dbReference type="Proteomes" id="UP000028252">
    <property type="component" value="Unassembled WGS sequence"/>
</dbReference>
<comment type="caution">
    <text evidence="3">The sequence shown here is derived from an EMBL/GenBank/DDBJ whole genome shotgun (WGS) entry which is preliminary data.</text>
</comment>
<feature type="transmembrane region" description="Helical" evidence="2">
    <location>
        <begin position="6"/>
        <end position="24"/>
    </location>
</feature>
<evidence type="ECO:0000256" key="1">
    <source>
        <dbReference type="SAM" id="Coils"/>
    </source>
</evidence>
<evidence type="ECO:0000313" key="4">
    <source>
        <dbReference type="Proteomes" id="UP000028252"/>
    </source>
</evidence>
<gene>
    <name evidence="3" type="ORF">ADIMK_2654</name>
</gene>
<keyword evidence="2" id="KW-1133">Transmembrane helix</keyword>
<dbReference type="AlphaFoldDB" id="A0A081FX75"/>
<evidence type="ECO:0000313" key="3">
    <source>
        <dbReference type="EMBL" id="KEA63130.1"/>
    </source>
</evidence>
<keyword evidence="1" id="KW-0175">Coiled coil</keyword>
<accession>A0A081FX75</accession>
<sequence length="291" mass="32329">MKWLKLWWPVPAALVAACGLYWLIDRTMIFGLAPSFALSNVEATTRANWGALGDVFGGLLNPLLTLFTIILLIRTIWISQETLKQTEEALRVSNETLKTTKAQLEVNRAELADSRAEMARSASAQESIAETQAVQSRQNAFFEVYKLYTEAVGESISVSGNVGRGDESPITFILRHALSMNTDDDLVRCLESNIKDHAALGSVVRLCVLAYALSDGDSQLDLMVSAPLDSQWKAIFCLFANFSDQREANLLAEAIREGRLFGDELLRNPRFPDYHGYLSNATRNLNVSYQS</sequence>
<name>A0A081FX75_9GAMM</name>
<feature type="transmembrane region" description="Helical" evidence="2">
    <location>
        <begin position="55"/>
        <end position="77"/>
    </location>
</feature>
<dbReference type="PROSITE" id="PS51257">
    <property type="entry name" value="PROKAR_LIPOPROTEIN"/>
    <property type="match status" value="1"/>
</dbReference>
<reference evidence="3 4" key="1">
    <citation type="submission" date="2014-04" db="EMBL/GenBank/DDBJ databases">
        <title>Marinobacterium kochiensis sp. nov., isolated from sediment sample collected from Kochi backwaters in Kerala, India.</title>
        <authorList>
            <person name="Singh A."/>
            <person name="Pinnaka A.K."/>
        </authorList>
    </citation>
    <scope>NUCLEOTIDE SEQUENCE [LARGE SCALE GENOMIC DNA]</scope>
    <source>
        <strain evidence="3 4">AK27</strain>
    </source>
</reference>